<evidence type="ECO:0000256" key="2">
    <source>
        <dbReference type="ARBA" id="ARBA00022475"/>
    </source>
</evidence>
<dbReference type="PANTHER" id="PTHR33908:SF11">
    <property type="entry name" value="MEMBRANE PROTEIN"/>
    <property type="match status" value="1"/>
</dbReference>
<keyword evidence="11" id="KW-1185">Reference proteome</keyword>
<sequence length="525" mass="56549">MNAMPRALWSRLLALVGAALLLRLAVLHGVLLDPAIGLQVDEAQYWGWSRDLQWGYYSKPPVIAALIAASTALFGDAVMGVKALSMALHGATALALASLAHTMAGDRPARAARAAWWAALIALSNPVASLLGLAATTDAPLLLCWTLAAAALWRLQQQDRLRDWAWLGLWLGLGLLSKYTMAVLLVAVVGVVGTRPVAARHPLGGPALMLAVLALLLVPHLAWNAAWGWPTWQHTADITLQAPRSANGSGWARLGEWVGGQWLLFGPLWALLVLQRRVAARAWPARAVPTLTPAQRFLLWLALPLLLIGALQAVRAGAQINWTAPAGQALTLALALWLSAPRRRLARQTAAVVVALHLLVLTALPLAGTLARALGGPQAMPPRALDLWARMRGWNSAFATLEAAARAQRDADPHTRLLGTSRTVIAHGQYAWRGLGLPWHAWQPGPTRRATDHYQLTAAWPVDPAADAARPLLIVGEGDALPADWLERLEPPVRLGECRQPQARGQALHLVLWRTRLRTPGGHTP</sequence>
<evidence type="ECO:0000256" key="6">
    <source>
        <dbReference type="ARBA" id="ARBA00022989"/>
    </source>
</evidence>
<keyword evidence="3" id="KW-0328">Glycosyltransferase</keyword>
<evidence type="ECO:0000259" key="9">
    <source>
        <dbReference type="Pfam" id="PF13231"/>
    </source>
</evidence>
<keyword evidence="7 8" id="KW-0472">Membrane</keyword>
<evidence type="ECO:0000313" key="10">
    <source>
        <dbReference type="EMBL" id="NYG32711.1"/>
    </source>
</evidence>
<reference evidence="10 11" key="1">
    <citation type="submission" date="2020-07" db="EMBL/GenBank/DDBJ databases">
        <title>Genomic Encyclopedia of Archaeal and Bacterial Type Strains, Phase II (KMG-II): from individual species to whole genera.</title>
        <authorList>
            <person name="Goeker M."/>
        </authorList>
    </citation>
    <scope>NUCLEOTIDE SEQUENCE [LARGE SCALE GENOMIC DNA]</scope>
    <source>
        <strain evidence="10 11">DSM 21226</strain>
    </source>
</reference>
<keyword evidence="4" id="KW-0808">Transferase</keyword>
<feature type="transmembrane region" description="Helical" evidence="8">
    <location>
        <begin position="203"/>
        <end position="223"/>
    </location>
</feature>
<dbReference type="GO" id="GO:0005886">
    <property type="term" value="C:plasma membrane"/>
    <property type="evidence" value="ECO:0007669"/>
    <property type="project" value="UniProtKB-SubCell"/>
</dbReference>
<proteinExistence type="predicted"/>
<evidence type="ECO:0000256" key="3">
    <source>
        <dbReference type="ARBA" id="ARBA00022676"/>
    </source>
</evidence>
<evidence type="ECO:0000256" key="4">
    <source>
        <dbReference type="ARBA" id="ARBA00022679"/>
    </source>
</evidence>
<feature type="domain" description="Glycosyltransferase RgtA/B/C/D-like" evidence="9">
    <location>
        <begin position="58"/>
        <end position="223"/>
    </location>
</feature>
<dbReference type="InterPro" id="IPR038731">
    <property type="entry name" value="RgtA/B/C-like"/>
</dbReference>
<comment type="subcellular location">
    <subcellularLocation>
        <location evidence="1">Cell membrane</location>
        <topology evidence="1">Multi-pass membrane protein</topology>
    </subcellularLocation>
</comment>
<dbReference type="Proteomes" id="UP000518288">
    <property type="component" value="Unassembled WGS sequence"/>
</dbReference>
<dbReference type="GO" id="GO:0009103">
    <property type="term" value="P:lipopolysaccharide biosynthetic process"/>
    <property type="evidence" value="ECO:0007669"/>
    <property type="project" value="UniProtKB-ARBA"/>
</dbReference>
<dbReference type="RefSeq" id="WP_179633569.1">
    <property type="nucleotide sequence ID" value="NZ_JACCFH010000001.1"/>
</dbReference>
<dbReference type="AlphaFoldDB" id="A0A7Y9U6K2"/>
<feature type="transmembrane region" description="Helical" evidence="8">
    <location>
        <begin position="297"/>
        <end position="314"/>
    </location>
</feature>
<dbReference type="Pfam" id="PF13231">
    <property type="entry name" value="PMT_2"/>
    <property type="match status" value="1"/>
</dbReference>
<accession>A0A7Y9U6K2</accession>
<feature type="transmembrane region" description="Helical" evidence="8">
    <location>
        <begin position="56"/>
        <end position="74"/>
    </location>
</feature>
<dbReference type="InterPro" id="IPR050297">
    <property type="entry name" value="LipidA_mod_glycosyltrf_83"/>
</dbReference>
<dbReference type="GO" id="GO:0016763">
    <property type="term" value="F:pentosyltransferase activity"/>
    <property type="evidence" value="ECO:0007669"/>
    <property type="project" value="TreeGrafter"/>
</dbReference>
<evidence type="ECO:0000256" key="8">
    <source>
        <dbReference type="SAM" id="Phobius"/>
    </source>
</evidence>
<feature type="transmembrane region" description="Helical" evidence="8">
    <location>
        <begin position="167"/>
        <end position="191"/>
    </location>
</feature>
<evidence type="ECO:0000256" key="1">
    <source>
        <dbReference type="ARBA" id="ARBA00004651"/>
    </source>
</evidence>
<comment type="caution">
    <text evidence="10">The sequence shown here is derived from an EMBL/GenBank/DDBJ whole genome shotgun (WGS) entry which is preliminary data.</text>
</comment>
<organism evidence="10 11">
    <name type="scientific">Sphaerotilus montanus</name>
    <dbReference type="NCBI Taxonomy" id="522889"/>
    <lineage>
        <taxon>Bacteria</taxon>
        <taxon>Pseudomonadati</taxon>
        <taxon>Pseudomonadota</taxon>
        <taxon>Betaproteobacteria</taxon>
        <taxon>Burkholderiales</taxon>
        <taxon>Sphaerotilaceae</taxon>
        <taxon>Sphaerotilus</taxon>
    </lineage>
</organism>
<gene>
    <name evidence="10" type="ORF">BDD16_001697</name>
</gene>
<name>A0A7Y9U6K2_9BURK</name>
<evidence type="ECO:0000256" key="5">
    <source>
        <dbReference type="ARBA" id="ARBA00022692"/>
    </source>
</evidence>
<evidence type="ECO:0000256" key="7">
    <source>
        <dbReference type="ARBA" id="ARBA00023136"/>
    </source>
</evidence>
<feature type="transmembrane region" description="Helical" evidence="8">
    <location>
        <begin position="257"/>
        <end position="276"/>
    </location>
</feature>
<feature type="transmembrane region" description="Helical" evidence="8">
    <location>
        <begin position="320"/>
        <end position="338"/>
    </location>
</feature>
<keyword evidence="2" id="KW-1003">Cell membrane</keyword>
<keyword evidence="5 8" id="KW-0812">Transmembrane</keyword>
<dbReference type="PANTHER" id="PTHR33908">
    <property type="entry name" value="MANNOSYLTRANSFERASE YKCB-RELATED"/>
    <property type="match status" value="1"/>
</dbReference>
<dbReference type="EMBL" id="JACCFH010000001">
    <property type="protein sequence ID" value="NYG32711.1"/>
    <property type="molecule type" value="Genomic_DNA"/>
</dbReference>
<feature type="transmembrane region" description="Helical" evidence="8">
    <location>
        <begin position="350"/>
        <end position="371"/>
    </location>
</feature>
<feature type="transmembrane region" description="Helical" evidence="8">
    <location>
        <begin position="116"/>
        <end position="134"/>
    </location>
</feature>
<keyword evidence="6 8" id="KW-1133">Transmembrane helix</keyword>
<protein>
    <recommendedName>
        <fullName evidence="9">Glycosyltransferase RgtA/B/C/D-like domain-containing protein</fullName>
    </recommendedName>
</protein>
<evidence type="ECO:0000313" key="11">
    <source>
        <dbReference type="Proteomes" id="UP000518288"/>
    </source>
</evidence>